<sequence length="117" mass="12929">MTHAHITSWLITILLFLIVVSLQRSGSSKAKIVQMVLRLFYIFTIITGVLLLHSIASISLLYVIKTIAGLWLIGAMEMVLISMKKGKSAKAAWTQWIIALALALFLGLSLPLGFDIF</sequence>
<keyword evidence="7" id="KW-1185">Reference proteome</keyword>
<feature type="transmembrane region" description="Helical" evidence="5">
    <location>
        <begin position="93"/>
        <end position="114"/>
    </location>
</feature>
<dbReference type="InterPro" id="IPR010899">
    <property type="entry name" value="UPF0344"/>
</dbReference>
<keyword evidence="2 5" id="KW-0812">Transmembrane</keyword>
<keyword evidence="3 5" id="KW-1133">Transmembrane helix</keyword>
<proteinExistence type="inferred from homology"/>
<keyword evidence="1 5" id="KW-1003">Cell membrane</keyword>
<evidence type="ECO:0000256" key="1">
    <source>
        <dbReference type="ARBA" id="ARBA00022475"/>
    </source>
</evidence>
<evidence type="ECO:0000256" key="2">
    <source>
        <dbReference type="ARBA" id="ARBA00022692"/>
    </source>
</evidence>
<evidence type="ECO:0000256" key="5">
    <source>
        <dbReference type="HAMAP-Rule" id="MF_01536"/>
    </source>
</evidence>
<comment type="similarity">
    <text evidence="5">Belongs to the UPF0344 family.</text>
</comment>
<feature type="transmembrane region" description="Helical" evidence="5">
    <location>
        <begin position="35"/>
        <end position="56"/>
    </location>
</feature>
<evidence type="ECO:0000313" key="6">
    <source>
        <dbReference type="EMBL" id="SFA50687.1"/>
    </source>
</evidence>
<name>A0A1I0TG48_9BACL</name>
<accession>A0A1I0TG48</accession>
<evidence type="ECO:0000256" key="4">
    <source>
        <dbReference type="ARBA" id="ARBA00023136"/>
    </source>
</evidence>
<dbReference type="GO" id="GO:0005886">
    <property type="term" value="C:plasma membrane"/>
    <property type="evidence" value="ECO:0007669"/>
    <property type="project" value="UniProtKB-SubCell"/>
</dbReference>
<reference evidence="7" key="1">
    <citation type="submission" date="2016-10" db="EMBL/GenBank/DDBJ databases">
        <authorList>
            <person name="Varghese N."/>
            <person name="Submissions S."/>
        </authorList>
    </citation>
    <scope>NUCLEOTIDE SEQUENCE [LARGE SCALE GENOMIC DNA]</scope>
    <source>
        <strain evidence="7">M1</strain>
    </source>
</reference>
<dbReference type="NCBIfam" id="NF010196">
    <property type="entry name" value="PRK13673.1-3"/>
    <property type="match status" value="1"/>
</dbReference>
<feature type="transmembrane region" description="Helical" evidence="5">
    <location>
        <begin position="62"/>
        <end position="81"/>
    </location>
</feature>
<dbReference type="EMBL" id="FOJS01000027">
    <property type="protein sequence ID" value="SFA50687.1"/>
    <property type="molecule type" value="Genomic_DNA"/>
</dbReference>
<dbReference type="Proteomes" id="UP000198650">
    <property type="component" value="Unassembled WGS sequence"/>
</dbReference>
<feature type="transmembrane region" description="Helical" evidence="5">
    <location>
        <begin position="6"/>
        <end position="23"/>
    </location>
</feature>
<gene>
    <name evidence="6" type="ORF">SAMN05192569_10276</name>
</gene>
<comment type="subcellular location">
    <subcellularLocation>
        <location evidence="5">Cell membrane</location>
        <topology evidence="5">Multi-pass membrane protein</topology>
    </subcellularLocation>
</comment>
<dbReference type="OrthoDB" id="2365314at2"/>
<dbReference type="HAMAP" id="MF_01536">
    <property type="entry name" value="UPF0344"/>
    <property type="match status" value="1"/>
</dbReference>
<protein>
    <recommendedName>
        <fullName evidence="5">UPF0344 protein SAMN05192569_10276</fullName>
    </recommendedName>
</protein>
<evidence type="ECO:0000256" key="3">
    <source>
        <dbReference type="ARBA" id="ARBA00022989"/>
    </source>
</evidence>
<organism evidence="6 7">
    <name type="scientific">Parageobacillus thermantarcticus</name>
    <dbReference type="NCBI Taxonomy" id="186116"/>
    <lineage>
        <taxon>Bacteria</taxon>
        <taxon>Bacillati</taxon>
        <taxon>Bacillota</taxon>
        <taxon>Bacilli</taxon>
        <taxon>Bacillales</taxon>
        <taxon>Anoxybacillaceae</taxon>
        <taxon>Parageobacillus</taxon>
    </lineage>
</organism>
<evidence type="ECO:0000313" key="7">
    <source>
        <dbReference type="Proteomes" id="UP000198650"/>
    </source>
</evidence>
<dbReference type="Pfam" id="PF07457">
    <property type="entry name" value="DUF1516"/>
    <property type="match status" value="1"/>
</dbReference>
<dbReference type="STRING" id="186116.SAMN05192569_10276"/>
<dbReference type="AlphaFoldDB" id="A0A1I0TG48"/>
<keyword evidence="4 5" id="KW-0472">Membrane</keyword>
<dbReference type="RefSeq" id="WP_090950123.1">
    <property type="nucleotide sequence ID" value="NZ_FOJS01000027.1"/>
</dbReference>